<organism evidence="7 8">
    <name type="scientific">Bilifractor porci</name>
    <dbReference type="NCBI Taxonomy" id="2606636"/>
    <lineage>
        <taxon>Bacteria</taxon>
        <taxon>Bacillati</taxon>
        <taxon>Bacillota</taxon>
        <taxon>Clostridia</taxon>
        <taxon>Lachnospirales</taxon>
        <taxon>Lachnospiraceae</taxon>
        <taxon>Bilifractor</taxon>
    </lineage>
</organism>
<proteinExistence type="inferred from homology"/>
<protein>
    <recommendedName>
        <fullName evidence="6">Phosphatidylglycerol lysyltransferase</fullName>
        <ecNumber evidence="6">2.3.2.3</ecNumber>
    </recommendedName>
    <alternativeName>
        <fullName evidence="6">Lysylphosphatidylglycerol synthase</fullName>
    </alternativeName>
</protein>
<dbReference type="GO" id="GO:0046677">
    <property type="term" value="P:response to antibiotic"/>
    <property type="evidence" value="ECO:0007669"/>
    <property type="project" value="UniProtKB-KW"/>
</dbReference>
<evidence type="ECO:0000256" key="1">
    <source>
        <dbReference type="ARBA" id="ARBA00004651"/>
    </source>
</evidence>
<keyword evidence="2" id="KW-1003">Cell membrane</keyword>
<accession>A0A7X2TNH6</accession>
<feature type="transmembrane region" description="Helical" evidence="6">
    <location>
        <begin position="119"/>
        <end position="147"/>
    </location>
</feature>
<keyword evidence="6" id="KW-0443">Lipid metabolism</keyword>
<feature type="transmembrane region" description="Helical" evidence="6">
    <location>
        <begin position="159"/>
        <end position="179"/>
    </location>
</feature>
<evidence type="ECO:0000256" key="4">
    <source>
        <dbReference type="ARBA" id="ARBA00022989"/>
    </source>
</evidence>
<comment type="function">
    <text evidence="6">Catalyzes the transfer of a lysyl group from L-lysyl-tRNA(Lys) to membrane-bound phosphatidylglycerol (PG), which produces lysylphosphatidylglycerol (LPG), a major component of the bacterial membrane with a positive net charge. LPG synthesis contributes to bacterial virulence as it is involved in the resistance mechanism against cationic antimicrobial peptides (CAMP) produces by the host's immune system (defensins, cathelicidins) and by the competing microorganisms.</text>
</comment>
<evidence type="ECO:0000256" key="2">
    <source>
        <dbReference type="ARBA" id="ARBA00022475"/>
    </source>
</evidence>
<evidence type="ECO:0000313" key="7">
    <source>
        <dbReference type="EMBL" id="MST80978.1"/>
    </source>
</evidence>
<feature type="transmembrane region" description="Helical" evidence="6">
    <location>
        <begin position="321"/>
        <end position="339"/>
    </location>
</feature>
<reference evidence="7 8" key="1">
    <citation type="submission" date="2019-08" db="EMBL/GenBank/DDBJ databases">
        <title>In-depth cultivation of the pig gut microbiome towards novel bacterial diversity and tailored functional studies.</title>
        <authorList>
            <person name="Wylensek D."/>
            <person name="Hitch T.C.A."/>
            <person name="Clavel T."/>
        </authorList>
    </citation>
    <scope>NUCLEOTIDE SEQUENCE [LARGE SCALE GENOMIC DNA]</scope>
    <source>
        <strain evidence="7 8">Oil+RF-744-WCA-WT-13</strain>
    </source>
</reference>
<dbReference type="EMBL" id="VUMV01000001">
    <property type="protein sequence ID" value="MST80978.1"/>
    <property type="molecule type" value="Genomic_DNA"/>
</dbReference>
<keyword evidence="5 6" id="KW-0472">Membrane</keyword>
<dbReference type="GO" id="GO:0050071">
    <property type="term" value="F:phosphatidylglycerol lysyltransferase activity"/>
    <property type="evidence" value="ECO:0007669"/>
    <property type="project" value="UniProtKB-EC"/>
</dbReference>
<feature type="transmembrane region" description="Helical" evidence="6">
    <location>
        <begin position="81"/>
        <end position="99"/>
    </location>
</feature>
<dbReference type="EC" id="2.3.2.3" evidence="6"/>
<dbReference type="NCBIfam" id="TIGR00374">
    <property type="entry name" value="flippase-like domain"/>
    <property type="match status" value="1"/>
</dbReference>
<comment type="subcellular location">
    <subcellularLocation>
        <location evidence="1 6">Cell membrane</location>
        <topology evidence="1 6">Multi-pass membrane protein</topology>
    </subcellularLocation>
</comment>
<keyword evidence="4 6" id="KW-1133">Transmembrane helix</keyword>
<keyword evidence="6" id="KW-0808">Transferase</keyword>
<dbReference type="PANTHER" id="PTHR37693:SF1">
    <property type="entry name" value="INTEGRAL MEMBRANE PROTEIN"/>
    <property type="match status" value="1"/>
</dbReference>
<evidence type="ECO:0000256" key="6">
    <source>
        <dbReference type="RuleBase" id="RU363042"/>
    </source>
</evidence>
<dbReference type="GO" id="GO:0006629">
    <property type="term" value="P:lipid metabolic process"/>
    <property type="evidence" value="ECO:0007669"/>
    <property type="project" value="UniProtKB-KW"/>
</dbReference>
<dbReference type="RefSeq" id="WP_154456788.1">
    <property type="nucleotide sequence ID" value="NZ_VUMV01000001.1"/>
</dbReference>
<evidence type="ECO:0000256" key="5">
    <source>
        <dbReference type="ARBA" id="ARBA00023136"/>
    </source>
</evidence>
<comment type="similarity">
    <text evidence="6">Belongs to the LPG synthase family.</text>
</comment>
<dbReference type="GO" id="GO:0005886">
    <property type="term" value="C:plasma membrane"/>
    <property type="evidence" value="ECO:0007669"/>
    <property type="project" value="UniProtKB-SubCell"/>
</dbReference>
<evidence type="ECO:0000313" key="8">
    <source>
        <dbReference type="Proteomes" id="UP000466864"/>
    </source>
</evidence>
<name>A0A7X2TNH6_9FIRM</name>
<keyword evidence="8" id="KW-1185">Reference proteome</keyword>
<comment type="caution">
    <text evidence="7">The sequence shown here is derived from an EMBL/GenBank/DDBJ whole genome shotgun (WGS) entry which is preliminary data.</text>
</comment>
<feature type="transmembrane region" description="Helical" evidence="6">
    <location>
        <begin position="264"/>
        <end position="286"/>
    </location>
</feature>
<dbReference type="Pfam" id="PF03706">
    <property type="entry name" value="LPG_synthase_TM"/>
    <property type="match status" value="1"/>
</dbReference>
<keyword evidence="6" id="KW-0046">Antibiotic resistance</keyword>
<keyword evidence="3 6" id="KW-0812">Transmembrane</keyword>
<evidence type="ECO:0000256" key="3">
    <source>
        <dbReference type="ARBA" id="ARBA00022692"/>
    </source>
</evidence>
<comment type="catalytic activity">
    <reaction evidence="6">
        <text>L-lysyl-tRNA(Lys) + a 1,2-diacyl-sn-glycero-3-phospho-(1'-sn-glycerol) = a 1,2-diacyl-sn-glycero-3-phospho-1'-(3'-O-L-lysyl)-sn-glycerol + tRNA(Lys)</text>
        <dbReference type="Rhea" id="RHEA:10668"/>
        <dbReference type="Rhea" id="RHEA-COMP:9696"/>
        <dbReference type="Rhea" id="RHEA-COMP:9697"/>
        <dbReference type="ChEBI" id="CHEBI:64716"/>
        <dbReference type="ChEBI" id="CHEBI:75792"/>
        <dbReference type="ChEBI" id="CHEBI:78442"/>
        <dbReference type="ChEBI" id="CHEBI:78529"/>
        <dbReference type="EC" id="2.3.2.3"/>
    </reaction>
</comment>
<feature type="transmembrane region" description="Helical" evidence="6">
    <location>
        <begin position="48"/>
        <end position="69"/>
    </location>
</feature>
<dbReference type="PANTHER" id="PTHR37693">
    <property type="entry name" value="PHOSPHATIDYLGLYCEROL LYSYLTRANSFERASE"/>
    <property type="match status" value="1"/>
</dbReference>
<dbReference type="InterPro" id="IPR022791">
    <property type="entry name" value="L-PG_synthase/AglD"/>
</dbReference>
<dbReference type="Proteomes" id="UP000466864">
    <property type="component" value="Unassembled WGS sequence"/>
</dbReference>
<feature type="transmembrane region" description="Helical" evidence="6">
    <location>
        <begin position="236"/>
        <end position="257"/>
    </location>
</feature>
<sequence length="360" mass="40973">MSKKIREKKSTLFSLLFIAAVILLTLWSLSRAEDPDKLIEDIKNASPVFLVLAVLCVLIFVCLQGVVIWLQCRSLKLQESLWRCILIAFHGYFYCSITPMQSGGPPIQIYDLKKEGIHISVGTLIILMETFLFKVVLVILSLGMLLFGHNLMRRYIWPGLFFFILGTILTCGIVVLIYLSMFHSGLLRRLILWFFRKLEKHHLIRSKEGRVEKLISAMDKYRAAAGYFRNQRKLSVLLLAVTMLQRLAYFSTTYFIYRSFGLHGVSYWTIVLLQAAISICADMLPIPGGVGITEALFQVFFRDIFGAMTIPGLCLSRGITFYAQLLFCGIFSIAARVAFRVDKSRLGFFQTSFIVPEDAP</sequence>
<dbReference type="AlphaFoldDB" id="A0A7X2TNH6"/>
<gene>
    <name evidence="6" type="primary">mprF</name>
    <name evidence="7" type="ORF">FYJ60_01320</name>
</gene>